<reference evidence="1 2" key="1">
    <citation type="submission" date="2018-12" db="EMBL/GenBank/DDBJ databases">
        <authorList>
            <consortium name="Pathogen Informatics"/>
        </authorList>
    </citation>
    <scope>NUCLEOTIDE SEQUENCE [LARGE SCALE GENOMIC DNA]</scope>
    <source>
        <strain evidence="1 2">NCTC13635</strain>
    </source>
</reference>
<name>A0A3S4GDD3_KLEPN</name>
<keyword evidence="1" id="KW-0548">Nucleotidyltransferase</keyword>
<organism evidence="1 2">
    <name type="scientific">Klebsiella pneumoniae</name>
    <dbReference type="NCBI Taxonomy" id="573"/>
    <lineage>
        <taxon>Bacteria</taxon>
        <taxon>Pseudomonadati</taxon>
        <taxon>Pseudomonadota</taxon>
        <taxon>Gammaproteobacteria</taxon>
        <taxon>Enterobacterales</taxon>
        <taxon>Enterobacteriaceae</taxon>
        <taxon>Klebsiella/Raoultella group</taxon>
        <taxon>Klebsiella</taxon>
        <taxon>Klebsiella pneumoniae complex</taxon>
    </lineage>
</organism>
<gene>
    <name evidence="1" type="primary">cysN_2</name>
    <name evidence="1" type="ORF">NCTC13635_02347</name>
</gene>
<accession>A0A3S4GDD3</accession>
<dbReference type="AlphaFoldDB" id="A0A3S4GDD3"/>
<sequence>MNTTIAQQIANEGGVEAYLHAQQHKSLLRFLTCGSVDDGKKHLNWPPAARYAPDL</sequence>
<dbReference type="Proteomes" id="UP000282433">
    <property type="component" value="Chromosome"/>
</dbReference>
<protein>
    <submittedName>
        <fullName evidence="1">Sulfate adenylyltransferase</fullName>
        <ecNumber evidence="1">2.7.7.4</ecNumber>
    </submittedName>
</protein>
<dbReference type="EMBL" id="LR134162">
    <property type="protein sequence ID" value="VEB01784.1"/>
    <property type="molecule type" value="Genomic_DNA"/>
</dbReference>
<evidence type="ECO:0000313" key="2">
    <source>
        <dbReference type="Proteomes" id="UP000282433"/>
    </source>
</evidence>
<keyword evidence="1" id="KW-0808">Transferase</keyword>
<dbReference type="EC" id="2.7.7.4" evidence="1"/>
<proteinExistence type="predicted"/>
<evidence type="ECO:0000313" key="1">
    <source>
        <dbReference type="EMBL" id="VEB01784.1"/>
    </source>
</evidence>
<dbReference type="GO" id="GO:0004781">
    <property type="term" value="F:sulfate adenylyltransferase (ATP) activity"/>
    <property type="evidence" value="ECO:0007669"/>
    <property type="project" value="UniProtKB-EC"/>
</dbReference>